<sequence>MLKFREREKIKARKRRGKGLLTALLVLMTLALLTVGVISLFKIRTVEITGNSFYSAQEIQDRIITDRYTENSLYLYLKYKYFNKEEIPFVDKLEVSLQGPGKVKIRVYEKSVVGYVTYMGANFYFDKDGVVVESSTDVKEDIPCISGVRFSSLAMYQKLAVENDKIFGRILNITQLLKKYELSPDKIEFGKDLALTLYFGNVKVALGSNDDLEDKIGRLHDIYSDLESLSGTLHMENYTLDSKFISFEKADSTE</sequence>
<keyword evidence="2" id="KW-0132">Cell division</keyword>
<dbReference type="InterPro" id="IPR050487">
    <property type="entry name" value="FtsQ_DivIB"/>
</dbReference>
<evidence type="ECO:0000256" key="6">
    <source>
        <dbReference type="SAM" id="Phobius"/>
    </source>
</evidence>
<evidence type="ECO:0000313" key="9">
    <source>
        <dbReference type="Proteomes" id="UP001438008"/>
    </source>
</evidence>
<reference evidence="8 9" key="1">
    <citation type="submission" date="2024-03" db="EMBL/GenBank/DDBJ databases">
        <title>Human intestinal bacterial collection.</title>
        <authorList>
            <person name="Pauvert C."/>
            <person name="Hitch T.C.A."/>
            <person name="Clavel T."/>
        </authorList>
    </citation>
    <scope>NUCLEOTIDE SEQUENCE [LARGE SCALE GENOMIC DNA]</scope>
    <source>
        <strain evidence="8 9">CLA-AA-H132</strain>
    </source>
</reference>
<dbReference type="Proteomes" id="UP001438008">
    <property type="component" value="Unassembled WGS sequence"/>
</dbReference>
<keyword evidence="4 6" id="KW-1133">Transmembrane helix</keyword>
<keyword evidence="5" id="KW-0131">Cell cycle</keyword>
<dbReference type="PANTHER" id="PTHR37820:SF1">
    <property type="entry name" value="CELL DIVISION PROTEIN FTSQ"/>
    <property type="match status" value="1"/>
</dbReference>
<keyword evidence="1" id="KW-1003">Cell membrane</keyword>
<keyword evidence="3 6" id="KW-0812">Transmembrane</keyword>
<feature type="domain" description="POTRA" evidence="7">
    <location>
        <begin position="41"/>
        <end position="109"/>
    </location>
</feature>
<evidence type="ECO:0000256" key="3">
    <source>
        <dbReference type="ARBA" id="ARBA00022692"/>
    </source>
</evidence>
<keyword evidence="9" id="KW-1185">Reference proteome</keyword>
<dbReference type="InterPro" id="IPR013685">
    <property type="entry name" value="POTRA_FtsQ_type"/>
</dbReference>
<organism evidence="8 9">
    <name type="scientific">Laedolimicola intestinihominis</name>
    <dbReference type="NCBI Taxonomy" id="3133166"/>
    <lineage>
        <taxon>Bacteria</taxon>
        <taxon>Bacillati</taxon>
        <taxon>Bacillota</taxon>
        <taxon>Clostridia</taxon>
        <taxon>Lachnospirales</taxon>
        <taxon>Lachnospiraceae</taxon>
        <taxon>Laedolimicola</taxon>
    </lineage>
</organism>
<evidence type="ECO:0000256" key="5">
    <source>
        <dbReference type="ARBA" id="ARBA00023306"/>
    </source>
</evidence>
<feature type="transmembrane region" description="Helical" evidence="6">
    <location>
        <begin position="20"/>
        <end position="41"/>
    </location>
</feature>
<protein>
    <submittedName>
        <fullName evidence="8">FtsQ-type POTRA domain-containing protein</fullName>
    </submittedName>
</protein>
<dbReference type="PANTHER" id="PTHR37820">
    <property type="entry name" value="CELL DIVISION PROTEIN DIVIB"/>
    <property type="match status" value="1"/>
</dbReference>
<accession>A0ABV1FFM2</accession>
<evidence type="ECO:0000256" key="4">
    <source>
        <dbReference type="ARBA" id="ARBA00022989"/>
    </source>
</evidence>
<evidence type="ECO:0000256" key="2">
    <source>
        <dbReference type="ARBA" id="ARBA00022618"/>
    </source>
</evidence>
<dbReference type="Pfam" id="PF08478">
    <property type="entry name" value="POTRA_1"/>
    <property type="match status" value="1"/>
</dbReference>
<dbReference type="RefSeq" id="WP_349164291.1">
    <property type="nucleotide sequence ID" value="NZ_JBBMFE010000004.1"/>
</dbReference>
<dbReference type="EMBL" id="JBBMFE010000004">
    <property type="protein sequence ID" value="MEQ2472198.1"/>
    <property type="molecule type" value="Genomic_DNA"/>
</dbReference>
<name>A0ABV1FFM2_9FIRM</name>
<comment type="caution">
    <text evidence="8">The sequence shown here is derived from an EMBL/GenBank/DDBJ whole genome shotgun (WGS) entry which is preliminary data.</text>
</comment>
<evidence type="ECO:0000256" key="1">
    <source>
        <dbReference type="ARBA" id="ARBA00022475"/>
    </source>
</evidence>
<evidence type="ECO:0000313" key="8">
    <source>
        <dbReference type="EMBL" id="MEQ2472198.1"/>
    </source>
</evidence>
<proteinExistence type="predicted"/>
<evidence type="ECO:0000259" key="7">
    <source>
        <dbReference type="Pfam" id="PF08478"/>
    </source>
</evidence>
<keyword evidence="6" id="KW-0472">Membrane</keyword>
<gene>
    <name evidence="8" type="ORF">WMO29_06805</name>
</gene>